<dbReference type="SUPFAM" id="SSF53271">
    <property type="entry name" value="PRTase-like"/>
    <property type="match status" value="1"/>
</dbReference>
<dbReference type="InterPro" id="IPR029057">
    <property type="entry name" value="PRTase-like"/>
</dbReference>
<protein>
    <recommendedName>
        <fullName evidence="3">Phosphoribosyltransferase domain-containing protein</fullName>
    </recommendedName>
</protein>
<dbReference type="Proteomes" id="UP000176287">
    <property type="component" value="Unassembled WGS sequence"/>
</dbReference>
<evidence type="ECO:0008006" key="3">
    <source>
        <dbReference type="Google" id="ProtNLM"/>
    </source>
</evidence>
<proteinExistence type="predicted"/>
<organism evidence="1 2">
    <name type="scientific">Candidatus Liptonbacteria bacterium RIFCSPLOWO2_01_FULL_45_15</name>
    <dbReference type="NCBI Taxonomy" id="1798649"/>
    <lineage>
        <taxon>Bacteria</taxon>
        <taxon>Candidatus Liptoniibacteriota</taxon>
    </lineage>
</organism>
<reference evidence="1 2" key="1">
    <citation type="journal article" date="2016" name="Nat. Commun.">
        <title>Thousands of microbial genomes shed light on interconnected biogeochemical processes in an aquifer system.</title>
        <authorList>
            <person name="Anantharaman K."/>
            <person name="Brown C.T."/>
            <person name="Hug L.A."/>
            <person name="Sharon I."/>
            <person name="Castelle C.J."/>
            <person name="Probst A.J."/>
            <person name="Thomas B.C."/>
            <person name="Singh A."/>
            <person name="Wilkins M.J."/>
            <person name="Karaoz U."/>
            <person name="Brodie E.L."/>
            <person name="Williams K.H."/>
            <person name="Hubbard S.S."/>
            <person name="Banfield J.F."/>
        </authorList>
    </citation>
    <scope>NUCLEOTIDE SEQUENCE [LARGE SCALE GENOMIC DNA]</scope>
</reference>
<dbReference type="STRING" id="1798649.A3B13_00905"/>
<dbReference type="AlphaFoldDB" id="A0A1G2CLD6"/>
<accession>A0A1G2CLD6</accession>
<name>A0A1G2CLD6_9BACT</name>
<evidence type="ECO:0000313" key="2">
    <source>
        <dbReference type="Proteomes" id="UP000176287"/>
    </source>
</evidence>
<dbReference type="InterPro" id="IPR000836">
    <property type="entry name" value="PRTase_dom"/>
</dbReference>
<dbReference type="CDD" id="cd06223">
    <property type="entry name" value="PRTases_typeI"/>
    <property type="match status" value="1"/>
</dbReference>
<sequence length="248" mass="28849">MKEPVPSKQEREFNYEIFSSPEDREFLRHIADRFIQKARPNGYDAMLYLDMGARIFNHLIKARWKFLHPEEKVPDTRFINIGREKARGTYEHPHVKFRERDIPEFAEGARKVFDWDKGQYKKVIIVDEFVDSGGTLSFAQKVMQAAFPNITFDNAALALMSDEQLDNESITIRPEQEERKKMEHIVFGILNRGDRGSEVLPNVHDLDSDALLIKKYGADMLEDDWAKKQNKSYRQAVQELVALAGSEQ</sequence>
<dbReference type="EMBL" id="MHKZ01000003">
    <property type="protein sequence ID" value="OGZ01238.1"/>
    <property type="molecule type" value="Genomic_DNA"/>
</dbReference>
<gene>
    <name evidence="1" type="ORF">A3B13_00905</name>
</gene>
<evidence type="ECO:0000313" key="1">
    <source>
        <dbReference type="EMBL" id="OGZ01238.1"/>
    </source>
</evidence>
<comment type="caution">
    <text evidence="1">The sequence shown here is derived from an EMBL/GenBank/DDBJ whole genome shotgun (WGS) entry which is preliminary data.</text>
</comment>
<dbReference type="Gene3D" id="3.40.50.2020">
    <property type="match status" value="1"/>
</dbReference>